<sequence length="125" mass="14193">MRPYLIILYLFLLTIVGASADGLNNSGVQTWGHLLEVIEVLGLFMVLIVFKLFTWRQVLLALGSYICLRVFAFDYMYNIAAGNEVYYIGGSNWWDLVLSRQYPTGLLFGRVIFLITGVAIPIKHL</sequence>
<keyword evidence="1" id="KW-1133">Transmembrane helix</keyword>
<keyword evidence="1" id="KW-0812">Transmembrane</keyword>
<evidence type="ECO:0000256" key="1">
    <source>
        <dbReference type="SAM" id="Phobius"/>
    </source>
</evidence>
<comment type="caution">
    <text evidence="2">The sequence shown here is derived from an EMBL/GenBank/DDBJ whole genome shotgun (WGS) entry which is preliminary data.</text>
</comment>
<name>A0A0F8ZHG0_9ZZZZ</name>
<feature type="transmembrane region" description="Helical" evidence="1">
    <location>
        <begin position="102"/>
        <end position="122"/>
    </location>
</feature>
<dbReference type="AlphaFoldDB" id="A0A0F8ZHG0"/>
<dbReference type="EMBL" id="LAZR01051299">
    <property type="protein sequence ID" value="KKK85460.1"/>
    <property type="molecule type" value="Genomic_DNA"/>
</dbReference>
<feature type="transmembrane region" description="Helical" evidence="1">
    <location>
        <begin position="57"/>
        <end position="77"/>
    </location>
</feature>
<accession>A0A0F8ZHG0</accession>
<feature type="non-terminal residue" evidence="2">
    <location>
        <position position="1"/>
    </location>
</feature>
<gene>
    <name evidence="2" type="ORF">LCGC14_2773070</name>
</gene>
<evidence type="ECO:0000313" key="2">
    <source>
        <dbReference type="EMBL" id="KKK85460.1"/>
    </source>
</evidence>
<proteinExistence type="predicted"/>
<organism evidence="2">
    <name type="scientific">marine sediment metagenome</name>
    <dbReference type="NCBI Taxonomy" id="412755"/>
    <lineage>
        <taxon>unclassified sequences</taxon>
        <taxon>metagenomes</taxon>
        <taxon>ecological metagenomes</taxon>
    </lineage>
</organism>
<keyword evidence="1" id="KW-0472">Membrane</keyword>
<feature type="transmembrane region" description="Helical" evidence="1">
    <location>
        <begin position="30"/>
        <end position="50"/>
    </location>
</feature>
<protein>
    <submittedName>
        <fullName evidence="2">Uncharacterized protein</fullName>
    </submittedName>
</protein>
<reference evidence="2" key="1">
    <citation type="journal article" date="2015" name="Nature">
        <title>Complex archaea that bridge the gap between prokaryotes and eukaryotes.</title>
        <authorList>
            <person name="Spang A."/>
            <person name="Saw J.H."/>
            <person name="Jorgensen S.L."/>
            <person name="Zaremba-Niedzwiedzka K."/>
            <person name="Martijn J."/>
            <person name="Lind A.E."/>
            <person name="van Eijk R."/>
            <person name="Schleper C."/>
            <person name="Guy L."/>
            <person name="Ettema T.J."/>
        </authorList>
    </citation>
    <scope>NUCLEOTIDE SEQUENCE</scope>
</reference>